<protein>
    <submittedName>
        <fullName evidence="3">DNA protecting protein DprA</fullName>
    </submittedName>
</protein>
<dbReference type="InterPro" id="IPR001711">
    <property type="entry name" value="PLipase_C_Pinositol-sp_Y"/>
</dbReference>
<comment type="similarity">
    <text evidence="1">Belongs to the DprA/Smf family.</text>
</comment>
<dbReference type="Pfam" id="PF02481">
    <property type="entry name" value="DNA_processg_A"/>
    <property type="match status" value="1"/>
</dbReference>
<accession>D1CDL9</accession>
<dbReference type="eggNOG" id="COG0758">
    <property type="taxonomic scope" value="Bacteria"/>
</dbReference>
<keyword evidence="4" id="KW-1185">Reference proteome</keyword>
<dbReference type="STRING" id="525904.Tter_0103"/>
<dbReference type="InterPro" id="IPR041614">
    <property type="entry name" value="DprA_WH"/>
</dbReference>
<dbReference type="PANTHER" id="PTHR43022:SF1">
    <property type="entry name" value="PROTEIN SMF"/>
    <property type="match status" value="1"/>
</dbReference>
<sequence>MSSCEDFPDLPYWIAFSRIPSIGPARIRKLLAHFGGLQRAWEANALELKAAEMDDKSIGIILKARKSINPHLELEKLESRGIKPYAYDSPGYPRLLSYVPNPPVVIYVQGDIVQEDECSVAVVGTRKATAYGREVVSRIVTGLVMNGVTVVSGLARGIDSYAHRAALEAGGRTIAVLGSGLDQVYPWENKKLADDIVRSGALVSEYPLGTRPEARNFPPRNRIITGLSLAVVVIEADMKSGALISAGFAAQQGREVMAVPGSILSPTSAGTNYLIQQGAKLVSRVEDILEELDIDRVSLESNSRSIVTDDPTEQALLDVLGTEPKHIDDIAFESNMPIAVVSATLTMMEIKGIVRSNGMFYSLAT</sequence>
<dbReference type="GO" id="GO:0035556">
    <property type="term" value="P:intracellular signal transduction"/>
    <property type="evidence" value="ECO:0007669"/>
    <property type="project" value="InterPro"/>
</dbReference>
<reference evidence="4" key="1">
    <citation type="journal article" date="2010" name="Stand. Genomic Sci.">
        <title>Complete genome sequence of 'Thermobaculum terrenum' type strain (YNP1).</title>
        <authorList>
            <person name="Kiss H."/>
            <person name="Cleland D."/>
            <person name="Lapidus A."/>
            <person name="Lucas S."/>
            <person name="Glavina Del Rio T."/>
            <person name="Nolan M."/>
            <person name="Tice H."/>
            <person name="Han C."/>
            <person name="Goodwin L."/>
            <person name="Pitluck S."/>
            <person name="Liolios K."/>
            <person name="Ivanova N."/>
            <person name="Mavromatis K."/>
            <person name="Ovchinnikova G."/>
            <person name="Pati A."/>
            <person name="Chen A."/>
            <person name="Palaniappan K."/>
            <person name="Land M."/>
            <person name="Hauser L."/>
            <person name="Chang Y."/>
            <person name="Jeffries C."/>
            <person name="Lu M."/>
            <person name="Brettin T."/>
            <person name="Detter J."/>
            <person name="Goker M."/>
            <person name="Tindall B."/>
            <person name="Beck B."/>
            <person name="McDermott T."/>
            <person name="Woyke T."/>
            <person name="Bristow J."/>
            <person name="Eisen J."/>
            <person name="Markowitz V."/>
            <person name="Hugenholtz P."/>
            <person name="Kyrpides N."/>
            <person name="Klenk H."/>
            <person name="Cheng J."/>
        </authorList>
    </citation>
    <scope>NUCLEOTIDE SEQUENCE [LARGE SCALE GENOMIC DNA]</scope>
    <source>
        <strain evidence="4">ATCC BAA-798 / YNP1</strain>
    </source>
</reference>
<dbReference type="SUPFAM" id="SSF102405">
    <property type="entry name" value="MCP/YpsA-like"/>
    <property type="match status" value="1"/>
</dbReference>
<dbReference type="InterPro" id="IPR010994">
    <property type="entry name" value="RuvA_2-like"/>
</dbReference>
<evidence type="ECO:0000313" key="4">
    <source>
        <dbReference type="Proteomes" id="UP000000323"/>
    </source>
</evidence>
<gene>
    <name evidence="3" type="ordered locus">Tter_0103</name>
</gene>
<dbReference type="Gene3D" id="3.40.50.450">
    <property type="match status" value="1"/>
</dbReference>
<dbReference type="GO" id="GO:0006629">
    <property type="term" value="P:lipid metabolic process"/>
    <property type="evidence" value="ECO:0007669"/>
    <property type="project" value="InterPro"/>
</dbReference>
<dbReference type="Proteomes" id="UP000000323">
    <property type="component" value="Chromosome 1"/>
</dbReference>
<dbReference type="OrthoDB" id="9785707at2"/>
<name>D1CDL9_THET1</name>
<dbReference type="AlphaFoldDB" id="D1CDL9"/>
<feature type="domain" description="PI-PLC Y-box" evidence="2">
    <location>
        <begin position="202"/>
        <end position="266"/>
    </location>
</feature>
<dbReference type="Pfam" id="PF17782">
    <property type="entry name" value="WHD_DprA"/>
    <property type="match status" value="1"/>
</dbReference>
<dbReference type="GO" id="GO:0004435">
    <property type="term" value="F:phosphatidylinositol-4,5-bisphosphate phospholipase C activity"/>
    <property type="evidence" value="ECO:0007669"/>
    <property type="project" value="InterPro"/>
</dbReference>
<evidence type="ECO:0000256" key="1">
    <source>
        <dbReference type="ARBA" id="ARBA00006525"/>
    </source>
</evidence>
<dbReference type="GO" id="GO:0009294">
    <property type="term" value="P:DNA-mediated transformation"/>
    <property type="evidence" value="ECO:0007669"/>
    <property type="project" value="InterPro"/>
</dbReference>
<dbReference type="KEGG" id="ttr:Tter_0103"/>
<dbReference type="InterPro" id="IPR036388">
    <property type="entry name" value="WH-like_DNA-bd_sf"/>
</dbReference>
<dbReference type="PANTHER" id="PTHR43022">
    <property type="entry name" value="PROTEIN SMF"/>
    <property type="match status" value="1"/>
</dbReference>
<dbReference type="PROSITE" id="PS50008">
    <property type="entry name" value="PIPLC_Y_DOMAIN"/>
    <property type="match status" value="1"/>
</dbReference>
<dbReference type="HOGENOM" id="CLU_029601_1_1_0"/>
<dbReference type="SUPFAM" id="SSF47781">
    <property type="entry name" value="RuvA domain 2-like"/>
    <property type="match status" value="1"/>
</dbReference>
<dbReference type="Gene3D" id="1.10.10.10">
    <property type="entry name" value="Winged helix-like DNA-binding domain superfamily/Winged helix DNA-binding domain"/>
    <property type="match status" value="1"/>
</dbReference>
<evidence type="ECO:0000259" key="2">
    <source>
        <dbReference type="PROSITE" id="PS50008"/>
    </source>
</evidence>
<dbReference type="InterPro" id="IPR057666">
    <property type="entry name" value="DrpA_SLOG"/>
</dbReference>
<dbReference type="NCBIfam" id="TIGR00732">
    <property type="entry name" value="dprA"/>
    <property type="match status" value="1"/>
</dbReference>
<organism evidence="3 4">
    <name type="scientific">Thermobaculum terrenum (strain ATCC BAA-798 / CCMEE 7001 / YNP1)</name>
    <dbReference type="NCBI Taxonomy" id="525904"/>
    <lineage>
        <taxon>Bacteria</taxon>
        <taxon>Bacillati</taxon>
        <taxon>Chloroflexota</taxon>
        <taxon>Chloroflexia</taxon>
        <taxon>Candidatus Thermobaculales</taxon>
        <taxon>Candidatus Thermobaculaceae</taxon>
        <taxon>Thermobaculum</taxon>
    </lineage>
</organism>
<dbReference type="EMBL" id="CP001825">
    <property type="protein sequence ID" value="ACZ41025.1"/>
    <property type="molecule type" value="Genomic_DNA"/>
</dbReference>
<dbReference type="InterPro" id="IPR003488">
    <property type="entry name" value="DprA"/>
</dbReference>
<proteinExistence type="inferred from homology"/>
<evidence type="ECO:0000313" key="3">
    <source>
        <dbReference type="EMBL" id="ACZ41025.1"/>
    </source>
</evidence>